<dbReference type="eggNOG" id="ENOG5033JRD">
    <property type="taxonomic scope" value="Bacteria"/>
</dbReference>
<dbReference type="KEGG" id="cao:Celal_0826"/>
<keyword evidence="1" id="KW-0472">Membrane</keyword>
<dbReference type="OrthoDB" id="1435008at2"/>
<name>E6XEV4_CELAD</name>
<dbReference type="AlphaFoldDB" id="E6XEV4"/>
<dbReference type="EMBL" id="CP002453">
    <property type="protein sequence ID" value="ADV48156.1"/>
    <property type="molecule type" value="Genomic_DNA"/>
</dbReference>
<organism evidence="2 3">
    <name type="scientific">Cellulophaga algicola (strain DSM 14237 / IC166 / ACAM 630)</name>
    <dbReference type="NCBI Taxonomy" id="688270"/>
    <lineage>
        <taxon>Bacteria</taxon>
        <taxon>Pseudomonadati</taxon>
        <taxon>Bacteroidota</taxon>
        <taxon>Flavobacteriia</taxon>
        <taxon>Flavobacteriales</taxon>
        <taxon>Flavobacteriaceae</taxon>
        <taxon>Cellulophaga</taxon>
    </lineage>
</organism>
<dbReference type="HOGENOM" id="CLU_153209_0_0_10"/>
<evidence type="ECO:0000313" key="2">
    <source>
        <dbReference type="EMBL" id="ADV48156.1"/>
    </source>
</evidence>
<keyword evidence="3" id="KW-1185">Reference proteome</keyword>
<dbReference type="STRING" id="688270.Celal_0826"/>
<feature type="transmembrane region" description="Helical" evidence="1">
    <location>
        <begin position="60"/>
        <end position="81"/>
    </location>
</feature>
<evidence type="ECO:0000256" key="1">
    <source>
        <dbReference type="SAM" id="Phobius"/>
    </source>
</evidence>
<protein>
    <submittedName>
        <fullName evidence="2">Membrane protein</fullName>
    </submittedName>
</protein>
<keyword evidence="1" id="KW-0812">Transmembrane</keyword>
<dbReference type="RefSeq" id="WP_013549645.1">
    <property type="nucleotide sequence ID" value="NC_014934.1"/>
</dbReference>
<proteinExistence type="predicted"/>
<feature type="transmembrane region" description="Helical" evidence="1">
    <location>
        <begin position="33"/>
        <end position="51"/>
    </location>
</feature>
<gene>
    <name evidence="2" type="ordered locus">Celal_0826</name>
</gene>
<sequence length="134" mass="15408">MKDLIANFYEVWGFNYLGAFSDIMFSNDFNTVIVLYTLPTVLVLTAVYYYVIDRPKTSKLWVWITWLFGVGLIAFGLAFITVENSFYGVGIDPAAYRVETVIFSVTNLVWSILIMFLFSILIKWKSTNSSHVPF</sequence>
<evidence type="ECO:0000313" key="3">
    <source>
        <dbReference type="Proteomes" id="UP000008634"/>
    </source>
</evidence>
<feature type="transmembrane region" description="Helical" evidence="1">
    <location>
        <begin position="101"/>
        <end position="122"/>
    </location>
</feature>
<keyword evidence="1" id="KW-1133">Transmembrane helix</keyword>
<accession>E6XEV4</accession>
<dbReference type="Proteomes" id="UP000008634">
    <property type="component" value="Chromosome"/>
</dbReference>
<reference evidence="2 3" key="1">
    <citation type="journal article" date="2010" name="Stand. Genomic Sci.">
        <title>Complete genome sequence of Cellulophaga algicola type strain (IC166).</title>
        <authorList>
            <person name="Abt B."/>
            <person name="Lu M."/>
            <person name="Misra M."/>
            <person name="Han C."/>
            <person name="Nolan M."/>
            <person name="Lucas S."/>
            <person name="Hammon N."/>
            <person name="Deshpande S."/>
            <person name="Cheng J.F."/>
            <person name="Tapia R."/>
            <person name="Goodwin L."/>
            <person name="Pitluck S."/>
            <person name="Liolios K."/>
            <person name="Pagani I."/>
            <person name="Ivanova N."/>
            <person name="Mavromatis K."/>
            <person name="Ovchinikova G."/>
            <person name="Pati A."/>
            <person name="Chen A."/>
            <person name="Palaniappan K."/>
            <person name="Land M."/>
            <person name="Hauser L."/>
            <person name="Chang Y.J."/>
            <person name="Jeffries C.D."/>
            <person name="Detter J.C."/>
            <person name="Brambilla E."/>
            <person name="Rohde M."/>
            <person name="Tindall B.J."/>
            <person name="Goker M."/>
            <person name="Woyke T."/>
            <person name="Bristow J."/>
            <person name="Eisen J.A."/>
            <person name="Markowitz V."/>
            <person name="Hugenholtz P."/>
            <person name="Kyrpides N.C."/>
            <person name="Klenk H.P."/>
            <person name="Lapidus A."/>
        </authorList>
    </citation>
    <scope>NUCLEOTIDE SEQUENCE [LARGE SCALE GENOMIC DNA]</scope>
    <source>
        <strain evidence="3">DSM 14237 / IC166 / ACAM 630</strain>
    </source>
</reference>